<dbReference type="RefSeq" id="WP_089784988.1">
    <property type="nucleotide sequence ID" value="NZ_FOKW01000001.1"/>
</dbReference>
<dbReference type="EMBL" id="FOKW01000001">
    <property type="protein sequence ID" value="SFB72198.1"/>
    <property type="molecule type" value="Genomic_DNA"/>
</dbReference>
<evidence type="ECO:0000313" key="1">
    <source>
        <dbReference type="EMBL" id="SFB72198.1"/>
    </source>
</evidence>
<sequence length="346" mass="39429">MELDLPSPKEVSSFISLAKHDATEAFLPIYTADMSGSPVAVIAFLWYSSGKTRLVIYNKSDDRWNMIEQTARSNHVFHDVENYIDTSVILVGEDIDSELDLYYRLKDEIRDNYYSDLPDEYTEVGEDEVDLCDNIKCSHDARVERPSDEIPAKIESCRVCNHIHAVTFDGEKADREDFFNINWLREKVPDSLVWETDGNLVGLVSPEESNFSWIDVALYVLGQDADDESRTITGYESDVMSGVVIGESQVSGYAAWNRSPDEEEIAMLRQVYVRPTYREQNIATNLVEIWWNHMPDDHFYVADPNSVGRTVIESLGYYDTADREMPIASDTRVIRSLGLPSFAVTI</sequence>
<name>A0A1I1DGL0_NATHA</name>
<proteinExistence type="predicted"/>
<dbReference type="InterPro" id="IPR016181">
    <property type="entry name" value="Acyl_CoA_acyltransferase"/>
</dbReference>
<dbReference type="Gene3D" id="3.40.630.30">
    <property type="match status" value="1"/>
</dbReference>
<dbReference type="AlphaFoldDB" id="A0A1I1DGL0"/>
<evidence type="ECO:0000313" key="2">
    <source>
        <dbReference type="Proteomes" id="UP000199161"/>
    </source>
</evidence>
<dbReference type="Proteomes" id="UP000199161">
    <property type="component" value="Unassembled WGS sequence"/>
</dbReference>
<keyword evidence="2" id="KW-1185">Reference proteome</keyword>
<reference evidence="2" key="1">
    <citation type="submission" date="2016-10" db="EMBL/GenBank/DDBJ databases">
        <authorList>
            <person name="Varghese N."/>
            <person name="Submissions S."/>
        </authorList>
    </citation>
    <scope>NUCLEOTIDE SEQUENCE [LARGE SCALE GENOMIC DNA]</scope>
    <source>
        <strain evidence="2">DSM 13078</strain>
    </source>
</reference>
<dbReference type="OrthoDB" id="193252at2157"/>
<organism evidence="1 2">
    <name type="scientific">Natronobacterium haloterrestre</name>
    <name type="common">Halobiforma haloterrestris</name>
    <dbReference type="NCBI Taxonomy" id="148448"/>
    <lineage>
        <taxon>Archaea</taxon>
        <taxon>Methanobacteriati</taxon>
        <taxon>Methanobacteriota</taxon>
        <taxon>Stenosarchaea group</taxon>
        <taxon>Halobacteria</taxon>
        <taxon>Halobacteriales</taxon>
        <taxon>Natrialbaceae</taxon>
        <taxon>Natronobacterium</taxon>
    </lineage>
</organism>
<dbReference type="CDD" id="cd04301">
    <property type="entry name" value="NAT_SF"/>
    <property type="match status" value="1"/>
</dbReference>
<dbReference type="SUPFAM" id="SSF55729">
    <property type="entry name" value="Acyl-CoA N-acyltransferases (Nat)"/>
    <property type="match status" value="1"/>
</dbReference>
<accession>A0A1I1DGL0</accession>
<protein>
    <submittedName>
        <fullName evidence="1">Uncharacterized protein</fullName>
    </submittedName>
</protein>
<gene>
    <name evidence="1" type="ORF">SAMN05444422_101474</name>
</gene>